<feature type="region of interest" description="Disordered" evidence="2">
    <location>
        <begin position="44"/>
        <end position="73"/>
    </location>
</feature>
<keyword evidence="1" id="KW-0175">Coiled coil</keyword>
<dbReference type="AlphaFoldDB" id="A0A371X7D7"/>
<evidence type="ECO:0000313" key="3">
    <source>
        <dbReference type="EMBL" id="RFC65155.1"/>
    </source>
</evidence>
<proteinExistence type="predicted"/>
<evidence type="ECO:0000256" key="2">
    <source>
        <dbReference type="SAM" id="MobiDB-lite"/>
    </source>
</evidence>
<comment type="caution">
    <text evidence="3">The sequence shown here is derived from an EMBL/GenBank/DDBJ whole genome shotgun (WGS) entry which is preliminary data.</text>
</comment>
<feature type="coiled-coil region" evidence="1">
    <location>
        <begin position="84"/>
        <end position="145"/>
    </location>
</feature>
<dbReference type="Proteomes" id="UP000264310">
    <property type="component" value="Unassembled WGS sequence"/>
</dbReference>
<name>A0A371X7D7_9HYPH</name>
<accession>A0A371X7D7</accession>
<protein>
    <submittedName>
        <fullName evidence="3">Uncharacterized protein</fullName>
    </submittedName>
</protein>
<gene>
    <name evidence="3" type="ORF">DYI37_04705</name>
</gene>
<dbReference type="RefSeq" id="WP_116682051.1">
    <property type="nucleotide sequence ID" value="NZ_QURL01000002.1"/>
</dbReference>
<dbReference type="EMBL" id="QURL01000002">
    <property type="protein sequence ID" value="RFC65155.1"/>
    <property type="molecule type" value="Genomic_DNA"/>
</dbReference>
<organism evidence="3 4">
    <name type="scientific">Fulvimarina endophytica</name>
    <dbReference type="NCBI Taxonomy" id="2293836"/>
    <lineage>
        <taxon>Bacteria</taxon>
        <taxon>Pseudomonadati</taxon>
        <taxon>Pseudomonadota</taxon>
        <taxon>Alphaproteobacteria</taxon>
        <taxon>Hyphomicrobiales</taxon>
        <taxon>Aurantimonadaceae</taxon>
        <taxon>Fulvimarina</taxon>
    </lineage>
</organism>
<keyword evidence="4" id="KW-1185">Reference proteome</keyword>
<sequence length="184" mass="20651">MAETALNKTLIEDDAIEAEFEIEPGRDADDSQLSNFQTNNDWVLRTISSEEAQTERGGKSRARPEQTSEGAHMSSDWAATLELVQEACESIRFSEERVAALENELEQVSLQSRNDLRAMNGRLAAAQDEIKAANLRAKLAEKRAQDAENWLVKINEAVRQGFGPYVNRLEIELSDLEIDHMSDD</sequence>
<evidence type="ECO:0000256" key="1">
    <source>
        <dbReference type="SAM" id="Coils"/>
    </source>
</evidence>
<evidence type="ECO:0000313" key="4">
    <source>
        <dbReference type="Proteomes" id="UP000264310"/>
    </source>
</evidence>
<feature type="compositionally biased region" description="Basic and acidic residues" evidence="2">
    <location>
        <begin position="53"/>
        <end position="66"/>
    </location>
</feature>
<reference evidence="3 4" key="1">
    <citation type="submission" date="2018-08" db="EMBL/GenBank/DDBJ databases">
        <title>Fulvimarina sp. 85, whole genome shotgun sequence.</title>
        <authorList>
            <person name="Tuo L."/>
        </authorList>
    </citation>
    <scope>NUCLEOTIDE SEQUENCE [LARGE SCALE GENOMIC DNA]</scope>
    <source>
        <strain evidence="3 4">85</strain>
    </source>
</reference>